<feature type="region of interest" description="Disordered" evidence="1">
    <location>
        <begin position="1"/>
        <end position="22"/>
    </location>
</feature>
<dbReference type="EMBL" id="CP001634">
    <property type="protein sequence ID" value="ACR80513.1"/>
    <property type="molecule type" value="Genomic_DNA"/>
</dbReference>
<reference evidence="2 3" key="1">
    <citation type="submission" date="2009-06" db="EMBL/GenBank/DDBJ databases">
        <title>Complete sequence of Thermotogales bacterium TBF 19.5.1.</title>
        <authorList>
            <consortium name="US DOE Joint Genome Institute"/>
            <person name="Lucas S."/>
            <person name="Copeland A."/>
            <person name="Lapidus A."/>
            <person name="Glavina del Rio T."/>
            <person name="Tice H."/>
            <person name="Bruce D."/>
            <person name="Goodwin L."/>
            <person name="Pitluck S."/>
            <person name="Chertkov O."/>
            <person name="Brettin T."/>
            <person name="Detter J.C."/>
            <person name="Han C."/>
            <person name="Schmutz J."/>
            <person name="Larimer F."/>
            <person name="Land M."/>
            <person name="Hauser L."/>
            <person name="Kyrpides N."/>
            <person name="Ovchinnikova G."/>
            <person name="Noll K."/>
        </authorList>
    </citation>
    <scope>NUCLEOTIDE SEQUENCE [LARGE SCALE GENOMIC DNA]</scope>
    <source>
        <strain evidence="3">ATCC BAA-1733 / DSM 21960 / TBF 19.5.1</strain>
    </source>
</reference>
<feature type="compositionally biased region" description="Basic and acidic residues" evidence="1">
    <location>
        <begin position="1"/>
        <end position="18"/>
    </location>
</feature>
<proteinExistence type="predicted"/>
<evidence type="ECO:0000256" key="1">
    <source>
        <dbReference type="SAM" id="MobiDB-lite"/>
    </source>
</evidence>
<keyword evidence="3" id="KW-1185">Reference proteome</keyword>
<evidence type="ECO:0000313" key="2">
    <source>
        <dbReference type="EMBL" id="ACR80513.1"/>
    </source>
</evidence>
<organism evidence="2 3">
    <name type="scientific">Kosmotoga olearia (strain ATCC BAA-1733 / DSM 21960 / TBF 19.5.1)</name>
    <dbReference type="NCBI Taxonomy" id="521045"/>
    <lineage>
        <taxon>Bacteria</taxon>
        <taxon>Thermotogati</taxon>
        <taxon>Thermotogota</taxon>
        <taxon>Thermotogae</taxon>
        <taxon>Kosmotogales</taxon>
        <taxon>Kosmotogaceae</taxon>
        <taxon>Kosmotoga</taxon>
    </lineage>
</organism>
<dbReference type="Proteomes" id="UP000002382">
    <property type="component" value="Chromosome"/>
</dbReference>
<protein>
    <submittedName>
        <fullName evidence="2">Uncharacterized protein</fullName>
    </submittedName>
</protein>
<sequence>MTESKTRESEKPRDRDGRYAATGSQLPVLVFRAAT</sequence>
<dbReference type="HOGENOM" id="CLU_3365495_0_0_0"/>
<dbReference type="KEGG" id="kol:Kole_1831"/>
<dbReference type="AlphaFoldDB" id="C5CGD2"/>
<name>C5CGD2_KOSOT</name>
<accession>C5CGD2</accession>
<gene>
    <name evidence="2" type="ordered locus">Kole_1831</name>
</gene>
<reference evidence="2 3" key="2">
    <citation type="journal article" date="2011" name="J. Bacteriol.">
        <title>Genome Sequence of Kosmotoga olearia Strain TBF 19.5.1, a Thermophilic Bacterium with a Wide Growth Temperature Range, Isolated from the Troll B Oil Platform in the North Sea.</title>
        <authorList>
            <person name="Swithers K.S."/>
            <person name="Dipippo J.L."/>
            <person name="Bruce D.C."/>
            <person name="Detter C."/>
            <person name="Tapia R."/>
            <person name="Han S."/>
            <person name="Goodwin L.A."/>
            <person name="Han J."/>
            <person name="Woyke T."/>
            <person name="Pitluck S."/>
            <person name="Pennacchio L."/>
            <person name="Nolan M."/>
            <person name="Mikhailova N."/>
            <person name="Land M.L."/>
            <person name="Nesbo C.L."/>
            <person name="Gogarten J.P."/>
            <person name="Noll K.M."/>
        </authorList>
    </citation>
    <scope>NUCLEOTIDE SEQUENCE [LARGE SCALE GENOMIC DNA]</scope>
    <source>
        <strain evidence="3">ATCC BAA-1733 / DSM 21960 / TBF 19.5.1</strain>
    </source>
</reference>
<evidence type="ECO:0000313" key="3">
    <source>
        <dbReference type="Proteomes" id="UP000002382"/>
    </source>
</evidence>